<keyword evidence="3" id="KW-1185">Reference proteome</keyword>
<dbReference type="EMBL" id="FXXP01000002">
    <property type="protein sequence ID" value="SMX29440.1"/>
    <property type="molecule type" value="Genomic_DNA"/>
</dbReference>
<dbReference type="AlphaFoldDB" id="A0A238JFI0"/>
<sequence length="74" mass="8275">MPPTRLRKKARQNMADLTLSPFVATLIFVIACLAGFQYRRVWKAEGPKYQYWVFGIIAAAGLIILGFVPMETAG</sequence>
<name>A0A238JFI0_9RHOB</name>
<gene>
    <name evidence="2" type="ORF">TRP8649_03574</name>
</gene>
<keyword evidence="1" id="KW-0472">Membrane</keyword>
<organism evidence="2 3">
    <name type="scientific">Pelagimonas phthalicica</name>
    <dbReference type="NCBI Taxonomy" id="1037362"/>
    <lineage>
        <taxon>Bacteria</taxon>
        <taxon>Pseudomonadati</taxon>
        <taxon>Pseudomonadota</taxon>
        <taxon>Alphaproteobacteria</taxon>
        <taxon>Rhodobacterales</taxon>
        <taxon>Roseobacteraceae</taxon>
        <taxon>Pelagimonas</taxon>
    </lineage>
</organism>
<feature type="transmembrane region" description="Helical" evidence="1">
    <location>
        <begin position="21"/>
        <end position="38"/>
    </location>
</feature>
<keyword evidence="1" id="KW-0812">Transmembrane</keyword>
<evidence type="ECO:0000256" key="1">
    <source>
        <dbReference type="SAM" id="Phobius"/>
    </source>
</evidence>
<evidence type="ECO:0000313" key="3">
    <source>
        <dbReference type="Proteomes" id="UP000225972"/>
    </source>
</evidence>
<dbReference type="PROSITE" id="PS51257">
    <property type="entry name" value="PROKAR_LIPOPROTEIN"/>
    <property type="match status" value="1"/>
</dbReference>
<proteinExistence type="predicted"/>
<reference evidence="3" key="1">
    <citation type="submission" date="2017-05" db="EMBL/GenBank/DDBJ databases">
        <authorList>
            <person name="Rodrigo-Torres L."/>
            <person name="Arahal R. D."/>
            <person name="Lucena T."/>
        </authorList>
    </citation>
    <scope>NUCLEOTIDE SEQUENCE [LARGE SCALE GENOMIC DNA]</scope>
    <source>
        <strain evidence="3">CECT 8649</strain>
    </source>
</reference>
<dbReference type="Proteomes" id="UP000225972">
    <property type="component" value="Unassembled WGS sequence"/>
</dbReference>
<accession>A0A238JFI0</accession>
<feature type="transmembrane region" description="Helical" evidence="1">
    <location>
        <begin position="50"/>
        <end position="68"/>
    </location>
</feature>
<evidence type="ECO:0000313" key="2">
    <source>
        <dbReference type="EMBL" id="SMX29440.1"/>
    </source>
</evidence>
<protein>
    <submittedName>
        <fullName evidence="2">Uncharacterized protein</fullName>
    </submittedName>
</protein>
<keyword evidence="1" id="KW-1133">Transmembrane helix</keyword>